<gene>
    <name evidence="1" type="ORF">T4B_6820</name>
</gene>
<dbReference type="EMBL" id="JYDS01000686">
    <property type="protein sequence ID" value="KRZ01108.1"/>
    <property type="molecule type" value="Genomic_DNA"/>
</dbReference>
<accession>A0A0V1GT73</accession>
<sequence>MVFAMAFSGICVNNNGDSSSFVDDSEEKMEATKRIARLFNESPIDKPLYEEDAGFKEFHFLSTGCC</sequence>
<dbReference type="Proteomes" id="UP000054805">
    <property type="component" value="Unassembled WGS sequence"/>
</dbReference>
<evidence type="ECO:0000313" key="1">
    <source>
        <dbReference type="EMBL" id="KRZ01108.1"/>
    </source>
</evidence>
<comment type="caution">
    <text evidence="1">The sequence shown here is derived from an EMBL/GenBank/DDBJ whole genome shotgun (WGS) entry which is preliminary data.</text>
</comment>
<evidence type="ECO:0000313" key="2">
    <source>
        <dbReference type="Proteomes" id="UP000054805"/>
    </source>
</evidence>
<organism evidence="1 2">
    <name type="scientific">Trichinella pseudospiralis</name>
    <name type="common">Parasitic roundworm</name>
    <dbReference type="NCBI Taxonomy" id="6337"/>
    <lineage>
        <taxon>Eukaryota</taxon>
        <taxon>Metazoa</taxon>
        <taxon>Ecdysozoa</taxon>
        <taxon>Nematoda</taxon>
        <taxon>Enoplea</taxon>
        <taxon>Dorylaimia</taxon>
        <taxon>Trichinellida</taxon>
        <taxon>Trichinellidae</taxon>
        <taxon>Trichinella</taxon>
    </lineage>
</organism>
<dbReference type="AlphaFoldDB" id="A0A0V1GT73"/>
<keyword evidence="2" id="KW-1185">Reference proteome</keyword>
<name>A0A0V1GT73_TRIPS</name>
<proteinExistence type="predicted"/>
<protein>
    <submittedName>
        <fullName evidence="1">Uncharacterized protein</fullName>
    </submittedName>
</protein>
<reference evidence="1 2" key="1">
    <citation type="submission" date="2015-01" db="EMBL/GenBank/DDBJ databases">
        <title>Evolution of Trichinella species and genotypes.</title>
        <authorList>
            <person name="Korhonen P.K."/>
            <person name="Edoardo P."/>
            <person name="Giuseppe L.R."/>
            <person name="Gasser R.B."/>
        </authorList>
    </citation>
    <scope>NUCLEOTIDE SEQUENCE [LARGE SCALE GENOMIC DNA]</scope>
    <source>
        <strain evidence="1">ISS588</strain>
    </source>
</reference>